<dbReference type="InterPro" id="IPR050072">
    <property type="entry name" value="Peptidase_M20A"/>
</dbReference>
<dbReference type="FunFam" id="1.10.150.900:FF:000002">
    <property type="entry name" value="M20/M25/M40 family peptidase"/>
    <property type="match status" value="1"/>
</dbReference>
<dbReference type="PANTHER" id="PTHR43808">
    <property type="entry name" value="ACETYLORNITHINE DEACETYLASE"/>
    <property type="match status" value="1"/>
</dbReference>
<dbReference type="PANTHER" id="PTHR43808:SF8">
    <property type="entry name" value="PEPTIDASE M20 DIMERISATION DOMAIN-CONTAINING PROTEIN"/>
    <property type="match status" value="1"/>
</dbReference>
<comment type="caution">
    <text evidence="7">The sequence shown here is derived from an EMBL/GenBank/DDBJ whole genome shotgun (WGS) entry which is preliminary data.</text>
</comment>
<keyword evidence="4" id="KW-0378">Hydrolase</keyword>
<dbReference type="Gene3D" id="1.10.150.900">
    <property type="match status" value="1"/>
</dbReference>
<proteinExistence type="inferred from homology"/>
<sequence length="466" mass="50024">MSDPARRHTLIGMTTAERADLASPDDRSAGAVAPEDEVVRLCADLIRIDSTNPGDGTGPGERAAAEYVMAQLAEVGLEGELLESAPGRANVVVRLEGADPARPGLAVHGHLDVVPANAADWQVDPFAAEERDGCLWGRGAVDMKDMDAMILASIRDFARTGTKPARTTTFVFFADEEAGGTMGSHWLVDHHPQWFEGVTEAVSEVGGYSVTLPTPEGERRAYLLQTAEKGIAWLRLRAHGRAGHGSVPNDENAIVRLAGAIGRIAAHEWPREYIASVRQLLEGVSEITGIRYAADDLEPLLATLGGAQGFVRGTLRDTANVTMLESGYKHNVIPQTASAAVDCRFLPGHERDLMDTIRALAGEHVEVEVVHRDVALEAPFDGDLVESMKQSLLREDPGAAILPYCLSGGTDNKALGRLGITGYGFAPLRLPADLDFAPMFHGIDERVPTSSLRFGARVLSDFLRTC</sequence>
<dbReference type="InterPro" id="IPR036264">
    <property type="entry name" value="Bact_exopeptidase_dim_dom"/>
</dbReference>
<dbReference type="Gene3D" id="3.40.630.10">
    <property type="entry name" value="Zn peptidases"/>
    <property type="match status" value="1"/>
</dbReference>
<evidence type="ECO:0000313" key="7">
    <source>
        <dbReference type="EMBL" id="TQM58166.1"/>
    </source>
</evidence>
<dbReference type="Pfam" id="PF01546">
    <property type="entry name" value="Peptidase_M20"/>
    <property type="match status" value="1"/>
</dbReference>
<evidence type="ECO:0000256" key="5">
    <source>
        <dbReference type="ARBA" id="ARBA00022833"/>
    </source>
</evidence>
<accession>A0A543HIJ8</accession>
<comment type="cofactor">
    <cofactor evidence="1">
        <name>Zn(2+)</name>
        <dbReference type="ChEBI" id="CHEBI:29105"/>
    </cofactor>
</comment>
<organism evidence="7 8">
    <name type="scientific">Humibacillus xanthopallidus</name>
    <dbReference type="NCBI Taxonomy" id="412689"/>
    <lineage>
        <taxon>Bacteria</taxon>
        <taxon>Bacillati</taxon>
        <taxon>Actinomycetota</taxon>
        <taxon>Actinomycetes</taxon>
        <taxon>Micrococcales</taxon>
        <taxon>Intrasporangiaceae</taxon>
        <taxon>Humibacillus</taxon>
    </lineage>
</organism>
<dbReference type="EMBL" id="VFPM01000003">
    <property type="protein sequence ID" value="TQM58166.1"/>
    <property type="molecule type" value="Genomic_DNA"/>
</dbReference>
<dbReference type="GO" id="GO:0016787">
    <property type="term" value="F:hydrolase activity"/>
    <property type="evidence" value="ECO:0007669"/>
    <property type="project" value="UniProtKB-KW"/>
</dbReference>
<dbReference type="GO" id="GO:0046872">
    <property type="term" value="F:metal ion binding"/>
    <property type="evidence" value="ECO:0007669"/>
    <property type="project" value="UniProtKB-KW"/>
</dbReference>
<keyword evidence="8" id="KW-1185">Reference proteome</keyword>
<dbReference type="InterPro" id="IPR011650">
    <property type="entry name" value="Peptidase_M20_dimer"/>
</dbReference>
<dbReference type="AlphaFoldDB" id="A0A543HIJ8"/>
<evidence type="ECO:0000259" key="6">
    <source>
        <dbReference type="Pfam" id="PF07687"/>
    </source>
</evidence>
<dbReference type="SUPFAM" id="SSF53187">
    <property type="entry name" value="Zn-dependent exopeptidases"/>
    <property type="match status" value="1"/>
</dbReference>
<name>A0A543HIJ8_9MICO</name>
<feature type="domain" description="Peptidase M20 dimerisation" evidence="6">
    <location>
        <begin position="226"/>
        <end position="364"/>
    </location>
</feature>
<dbReference type="Pfam" id="PF07687">
    <property type="entry name" value="M20_dimer"/>
    <property type="match status" value="1"/>
</dbReference>
<dbReference type="PROSITE" id="PS00758">
    <property type="entry name" value="ARGE_DAPE_CPG2_1"/>
    <property type="match status" value="1"/>
</dbReference>
<evidence type="ECO:0000256" key="1">
    <source>
        <dbReference type="ARBA" id="ARBA00001947"/>
    </source>
</evidence>
<evidence type="ECO:0000313" key="8">
    <source>
        <dbReference type="Proteomes" id="UP000316747"/>
    </source>
</evidence>
<keyword evidence="3" id="KW-0479">Metal-binding</keyword>
<dbReference type="InterPro" id="IPR002933">
    <property type="entry name" value="Peptidase_M20"/>
</dbReference>
<dbReference type="NCBIfam" id="NF005913">
    <property type="entry name" value="PRK07906.1"/>
    <property type="match status" value="1"/>
</dbReference>
<gene>
    <name evidence="7" type="ORF">FBY41_3525</name>
</gene>
<dbReference type="SUPFAM" id="SSF55031">
    <property type="entry name" value="Bacterial exopeptidase dimerisation domain"/>
    <property type="match status" value="1"/>
</dbReference>
<evidence type="ECO:0000256" key="2">
    <source>
        <dbReference type="ARBA" id="ARBA00006247"/>
    </source>
</evidence>
<reference evidence="7 8" key="1">
    <citation type="submission" date="2019-06" db="EMBL/GenBank/DDBJ databases">
        <title>Genome sequencing of plant associated microbes to promote plant fitness in Sorghum bicolor and Oryza sativa.</title>
        <authorList>
            <person name="Coleman-Derr D."/>
        </authorList>
    </citation>
    <scope>NUCLEOTIDE SEQUENCE [LARGE SCALE GENOMIC DNA]</scope>
    <source>
        <strain evidence="7 8">KV-663</strain>
    </source>
</reference>
<keyword evidence="5" id="KW-0862">Zinc</keyword>
<comment type="similarity">
    <text evidence="2">Belongs to the peptidase M20A family.</text>
</comment>
<protein>
    <submittedName>
        <fullName evidence="7">Acetylornithine deacetylase/succinyl-diaminopimelate desuccinylase-like protein</fullName>
    </submittedName>
</protein>
<dbReference type="Gene3D" id="3.30.70.360">
    <property type="match status" value="1"/>
</dbReference>
<dbReference type="InterPro" id="IPR001261">
    <property type="entry name" value="ArgE/DapE_CS"/>
</dbReference>
<evidence type="ECO:0000256" key="3">
    <source>
        <dbReference type="ARBA" id="ARBA00022723"/>
    </source>
</evidence>
<dbReference type="Proteomes" id="UP000316747">
    <property type="component" value="Unassembled WGS sequence"/>
</dbReference>
<dbReference type="PIRSF" id="PIRSF036696">
    <property type="entry name" value="ACY-1"/>
    <property type="match status" value="1"/>
</dbReference>
<evidence type="ECO:0000256" key="4">
    <source>
        <dbReference type="ARBA" id="ARBA00022801"/>
    </source>
</evidence>